<evidence type="ECO:0000256" key="7">
    <source>
        <dbReference type="PROSITE-ProRule" id="PRU10141"/>
    </source>
</evidence>
<dbReference type="Gene3D" id="1.10.510.10">
    <property type="entry name" value="Transferase(Phosphotransferase) domain 1"/>
    <property type="match status" value="1"/>
</dbReference>
<reference evidence="11" key="1">
    <citation type="submission" date="2017-01" db="EMBL/GenBank/DDBJ databases">
        <title>Comparative genomics of anhydrobiosis in the tardigrade Hypsibius dujardini.</title>
        <authorList>
            <person name="Yoshida Y."/>
            <person name="Koutsovoulos G."/>
            <person name="Laetsch D."/>
            <person name="Stevens L."/>
            <person name="Kumar S."/>
            <person name="Horikawa D."/>
            <person name="Ishino K."/>
            <person name="Komine S."/>
            <person name="Tomita M."/>
            <person name="Blaxter M."/>
            <person name="Arakawa K."/>
        </authorList>
    </citation>
    <scope>NUCLEOTIDE SEQUENCE [LARGE SCALE GENOMIC DNA]</scope>
    <source>
        <strain evidence="11">Z151</strain>
    </source>
</reference>
<organism evidence="10 11">
    <name type="scientific">Hypsibius exemplaris</name>
    <name type="common">Freshwater tardigrade</name>
    <dbReference type="NCBI Taxonomy" id="2072580"/>
    <lineage>
        <taxon>Eukaryota</taxon>
        <taxon>Metazoa</taxon>
        <taxon>Ecdysozoa</taxon>
        <taxon>Tardigrada</taxon>
        <taxon>Eutardigrada</taxon>
        <taxon>Parachela</taxon>
        <taxon>Hypsibioidea</taxon>
        <taxon>Hypsibiidae</taxon>
        <taxon>Hypsibius</taxon>
    </lineage>
</organism>
<evidence type="ECO:0000256" key="2">
    <source>
        <dbReference type="ARBA" id="ARBA00022679"/>
    </source>
</evidence>
<dbReference type="Gene3D" id="3.30.200.20">
    <property type="entry name" value="Phosphorylase Kinase, domain 1"/>
    <property type="match status" value="1"/>
</dbReference>
<dbReference type="SMART" id="SM00220">
    <property type="entry name" value="S_TKc"/>
    <property type="match status" value="1"/>
</dbReference>
<feature type="compositionally biased region" description="Polar residues" evidence="8">
    <location>
        <begin position="476"/>
        <end position="496"/>
    </location>
</feature>
<sequence length="1071" mass="118179">MSTRGEKKVLQRSFSSCSFPSSSFSSFSSSSNSTAYSSPSASGPSGSGSSLRNGYYFPSFCIFNTSSTSSTSGNSQYLPPSNSDLYRSNVRRSSGSYSRPSPSGEVSNSSDGYKPRIYPANEPSSSSSSSSSRPRSSQTTSTSTTLSQDFDTLFATTSNRPVASTCTAVPAANSSYSFSSAPNRSVTFKTDHHRASKLDRSRRKTLQDFNASIRLSEEPEEPTLPAFSTFTSAYGRAINPAPLVNNNMGCMSSRRNSDWATPLTTTSSPYTTTSSRSSHNSFTSYPVHEPDCHYLDSSSTSFHRQDSYTLTQDPYRPFMDRLTSSKSAYALSSQLNDDPSPRAVSSCMVIEPPKKPVSPYVRARLQKTSNFEEEEGETYGRQNSSTTSDQPSSKDVESPQAPAATVSVATPASSIIISPKLIPTTSVLPSTARRRRRDPRFRSLINVDALSFCDPDDDDTPESDPVYLQKILFPATGNSSSSHQPYAQNAPRTNGTDGDETTSTSSFTCFPVKKASKLAYSHSFDVAFPLVADSVVVDEPSNGNAWQQEPSNGTDHMKPEPIVSKEEPPLLPRRDSLVPPPNPAFSVDLLRKDNILRSRSPPREVAASHPEYRRLDDLSPNNTGPGAEAFAFLQQDVKPIALSVSKANNGENKSTARLTSETVDTQKTVPASPDKAPIAKIAPVVAIPIVKPKADDEGHLVYREGDVIGQKYEVVGTLGEGTFGKVVCAKATLALGGVGEPKQKVIALKIIRNVDKYREAAKLEINVLRTLKRKDPGGIYLCVRMLDFFDHFGHICIAFEMLGKSVFDFLKENSYSPFPMDQVRSIIYQLCYSVGFLHQNQLTHTDLKPENMLFVNDEYDIVRAPKTRRSSSHCESKTSGQGVKRIKDATIRLIDFGSATFDDEHHSTVISTRHYRAPEVILELGWAQPCDIWSIGCILFELFTGVTLFQTHDNLEHLAMMERILGPLPYRMCRRTKTSFFQEGKLDWDSRSADAAYVRENCKPLMRYMNVNQEDERLLFDLVSRMLEYEPSARIKVSDAIAHPFFQKMELLLSTDTCKTKDHSTRQSSAS</sequence>
<evidence type="ECO:0000256" key="5">
    <source>
        <dbReference type="ARBA" id="ARBA00022840"/>
    </source>
</evidence>
<evidence type="ECO:0000256" key="4">
    <source>
        <dbReference type="ARBA" id="ARBA00022777"/>
    </source>
</evidence>
<feature type="region of interest" description="Disordered" evidence="8">
    <location>
        <begin position="541"/>
        <end position="568"/>
    </location>
</feature>
<feature type="compositionally biased region" description="Polar residues" evidence="8">
    <location>
        <begin position="541"/>
        <end position="554"/>
    </location>
</feature>
<feature type="compositionally biased region" description="Polar residues" evidence="8">
    <location>
        <begin position="173"/>
        <end position="188"/>
    </location>
</feature>
<protein>
    <submittedName>
        <fullName evidence="10">Serine/threonine-protein kinase Doa</fullName>
    </submittedName>
</protein>
<dbReference type="PROSITE" id="PS00107">
    <property type="entry name" value="PROTEIN_KINASE_ATP"/>
    <property type="match status" value="1"/>
</dbReference>
<dbReference type="InterPro" id="IPR011009">
    <property type="entry name" value="Kinase-like_dom_sf"/>
</dbReference>
<keyword evidence="2" id="KW-0808">Transferase</keyword>
<dbReference type="PANTHER" id="PTHR45646">
    <property type="entry name" value="SERINE/THREONINE-PROTEIN KINASE DOA-RELATED"/>
    <property type="match status" value="1"/>
</dbReference>
<feature type="compositionally biased region" description="Basic residues" evidence="8">
    <location>
        <begin position="191"/>
        <end position="202"/>
    </location>
</feature>
<dbReference type="InterPro" id="IPR051175">
    <property type="entry name" value="CLK_kinases"/>
</dbReference>
<dbReference type="PROSITE" id="PS50011">
    <property type="entry name" value="PROTEIN_KINASE_DOM"/>
    <property type="match status" value="1"/>
</dbReference>
<feature type="compositionally biased region" description="Low complexity" evidence="8">
    <location>
        <begin position="264"/>
        <end position="282"/>
    </location>
</feature>
<evidence type="ECO:0000313" key="10">
    <source>
        <dbReference type="EMBL" id="OQV13195.1"/>
    </source>
</evidence>
<feature type="compositionally biased region" description="Low complexity" evidence="8">
    <location>
        <begin position="123"/>
        <end position="145"/>
    </location>
</feature>
<dbReference type="Pfam" id="PF00069">
    <property type="entry name" value="Pkinase"/>
    <property type="match status" value="1"/>
</dbReference>
<feature type="region of interest" description="Disordered" evidence="8">
    <location>
        <begin position="255"/>
        <end position="282"/>
    </location>
</feature>
<keyword evidence="3 7" id="KW-0547">Nucleotide-binding</keyword>
<dbReference type="OrthoDB" id="283111at2759"/>
<comment type="caution">
    <text evidence="10">The sequence shown here is derived from an EMBL/GenBank/DDBJ whole genome shotgun (WGS) entry which is preliminary data.</text>
</comment>
<keyword evidence="4 10" id="KW-0418">Kinase</keyword>
<feature type="compositionally biased region" description="Basic and acidic residues" evidence="8">
    <location>
        <begin position="555"/>
        <end position="568"/>
    </location>
</feature>
<dbReference type="InterPro" id="IPR000719">
    <property type="entry name" value="Prot_kinase_dom"/>
</dbReference>
<feature type="region of interest" description="Disordered" evidence="8">
    <location>
        <begin position="367"/>
        <end position="407"/>
    </location>
</feature>
<gene>
    <name evidence="10" type="ORF">BV898_12519</name>
</gene>
<keyword evidence="1" id="KW-0723">Serine/threonine-protein kinase</keyword>
<evidence type="ECO:0000256" key="6">
    <source>
        <dbReference type="ARBA" id="ARBA00037966"/>
    </source>
</evidence>
<evidence type="ECO:0000313" key="11">
    <source>
        <dbReference type="Proteomes" id="UP000192578"/>
    </source>
</evidence>
<dbReference type="GO" id="GO:0004674">
    <property type="term" value="F:protein serine/threonine kinase activity"/>
    <property type="evidence" value="ECO:0007669"/>
    <property type="project" value="UniProtKB-KW"/>
</dbReference>
<accession>A0A1W0WDA6</accession>
<name>A0A1W0WDA6_HYPEX</name>
<feature type="region of interest" description="Disordered" evidence="8">
    <location>
        <begin position="67"/>
        <end position="145"/>
    </location>
</feature>
<dbReference type="CDD" id="cd14134">
    <property type="entry name" value="PKc_CLK"/>
    <property type="match status" value="1"/>
</dbReference>
<evidence type="ECO:0000256" key="1">
    <source>
        <dbReference type="ARBA" id="ARBA00022527"/>
    </source>
</evidence>
<keyword evidence="11" id="KW-1185">Reference proteome</keyword>
<comment type="similarity">
    <text evidence="6">Belongs to the protein kinase superfamily. CMGC Ser/Thr protein kinase family. Lammer subfamily.</text>
</comment>
<evidence type="ECO:0000256" key="8">
    <source>
        <dbReference type="SAM" id="MobiDB-lite"/>
    </source>
</evidence>
<dbReference type="SUPFAM" id="SSF56112">
    <property type="entry name" value="Protein kinase-like (PK-like)"/>
    <property type="match status" value="1"/>
</dbReference>
<dbReference type="InterPro" id="IPR017441">
    <property type="entry name" value="Protein_kinase_ATP_BS"/>
</dbReference>
<feature type="region of interest" description="Disordered" evidence="8">
    <location>
        <begin position="596"/>
        <end position="623"/>
    </location>
</feature>
<keyword evidence="5 7" id="KW-0067">ATP-binding</keyword>
<feature type="compositionally biased region" description="Low complexity" evidence="8">
    <location>
        <begin position="91"/>
        <end position="104"/>
    </location>
</feature>
<evidence type="ECO:0000259" key="9">
    <source>
        <dbReference type="PROSITE" id="PS50011"/>
    </source>
</evidence>
<dbReference type="Proteomes" id="UP000192578">
    <property type="component" value="Unassembled WGS sequence"/>
</dbReference>
<feature type="binding site" evidence="7">
    <location>
        <position position="749"/>
    </location>
    <ligand>
        <name>ATP</name>
        <dbReference type="ChEBI" id="CHEBI:30616"/>
    </ligand>
</feature>
<proteinExistence type="inferred from homology"/>
<dbReference type="EMBL" id="MTYJ01000128">
    <property type="protein sequence ID" value="OQV13195.1"/>
    <property type="molecule type" value="Genomic_DNA"/>
</dbReference>
<dbReference type="GO" id="GO:0043484">
    <property type="term" value="P:regulation of RNA splicing"/>
    <property type="evidence" value="ECO:0007669"/>
    <property type="project" value="TreeGrafter"/>
</dbReference>
<feature type="domain" description="Protein kinase" evidence="9">
    <location>
        <begin position="712"/>
        <end position="1046"/>
    </location>
</feature>
<dbReference type="GO" id="GO:0005524">
    <property type="term" value="F:ATP binding"/>
    <property type="evidence" value="ECO:0007669"/>
    <property type="project" value="UniProtKB-UniRule"/>
</dbReference>
<dbReference type="PANTHER" id="PTHR45646:SF11">
    <property type="entry name" value="SERINE_THREONINE-PROTEIN KINASE DOA"/>
    <property type="match status" value="1"/>
</dbReference>
<feature type="compositionally biased region" description="Polar residues" evidence="8">
    <location>
        <begin position="380"/>
        <end position="391"/>
    </location>
</feature>
<feature type="region of interest" description="Disordered" evidence="8">
    <location>
        <begin position="651"/>
        <end position="672"/>
    </location>
</feature>
<feature type="compositionally biased region" description="Polar residues" evidence="8">
    <location>
        <begin position="73"/>
        <end position="86"/>
    </location>
</feature>
<dbReference type="InterPro" id="IPR008271">
    <property type="entry name" value="Ser/Thr_kinase_AS"/>
</dbReference>
<feature type="region of interest" description="Disordered" evidence="8">
    <location>
        <begin position="330"/>
        <end position="355"/>
    </location>
</feature>
<dbReference type="GO" id="GO:0005634">
    <property type="term" value="C:nucleus"/>
    <property type="evidence" value="ECO:0007669"/>
    <property type="project" value="TreeGrafter"/>
</dbReference>
<feature type="region of interest" description="Disordered" evidence="8">
    <location>
        <begin position="1"/>
        <end position="49"/>
    </location>
</feature>
<dbReference type="AlphaFoldDB" id="A0A1W0WDA6"/>
<feature type="compositionally biased region" description="Polar residues" evidence="8">
    <location>
        <begin position="651"/>
        <end position="669"/>
    </location>
</feature>
<feature type="region of interest" description="Disordered" evidence="8">
    <location>
        <begin position="475"/>
        <end position="504"/>
    </location>
</feature>
<feature type="compositionally biased region" description="Low complexity" evidence="8">
    <location>
        <begin position="13"/>
        <end position="49"/>
    </location>
</feature>
<dbReference type="PROSITE" id="PS00108">
    <property type="entry name" value="PROTEIN_KINASE_ST"/>
    <property type="match status" value="1"/>
</dbReference>
<feature type="region of interest" description="Disordered" evidence="8">
    <location>
        <begin position="173"/>
        <end position="202"/>
    </location>
</feature>
<evidence type="ECO:0000256" key="3">
    <source>
        <dbReference type="ARBA" id="ARBA00022741"/>
    </source>
</evidence>